<accession>A0AAN9GBN0</accession>
<keyword evidence="3" id="KW-0720">Serine protease</keyword>
<dbReference type="AlphaFoldDB" id="A0AAN9GBN0"/>
<evidence type="ECO:0000313" key="7">
    <source>
        <dbReference type="Proteomes" id="UP001374579"/>
    </source>
</evidence>
<evidence type="ECO:0000256" key="3">
    <source>
        <dbReference type="ARBA" id="ARBA00022825"/>
    </source>
</evidence>
<name>A0AAN9GBN0_9CAEN</name>
<comment type="caution">
    <text evidence="6">The sequence shown here is derived from an EMBL/GenBank/DDBJ whole genome shotgun (WGS) entry which is preliminary data.</text>
</comment>
<protein>
    <recommendedName>
        <fullName evidence="5">Peptidase S1 domain-containing protein</fullName>
    </recommendedName>
</protein>
<gene>
    <name evidence="6" type="ORF">V1264_020615</name>
</gene>
<keyword evidence="4" id="KW-1015">Disulfide bond</keyword>
<keyword evidence="2" id="KW-0378">Hydrolase</keyword>
<evidence type="ECO:0000256" key="1">
    <source>
        <dbReference type="ARBA" id="ARBA00022670"/>
    </source>
</evidence>
<dbReference type="PROSITE" id="PS00135">
    <property type="entry name" value="TRYPSIN_SER"/>
    <property type="match status" value="1"/>
</dbReference>
<feature type="domain" description="Peptidase S1" evidence="5">
    <location>
        <begin position="1"/>
        <end position="227"/>
    </location>
</feature>
<dbReference type="Pfam" id="PF00089">
    <property type="entry name" value="Trypsin"/>
    <property type="match status" value="1"/>
</dbReference>
<dbReference type="FunFam" id="2.40.10.10:FF:000036">
    <property type="entry name" value="Trypsin beta"/>
    <property type="match status" value="1"/>
</dbReference>
<dbReference type="InterPro" id="IPR050850">
    <property type="entry name" value="Peptidase_S1_Elastase_sf"/>
</dbReference>
<dbReference type="SUPFAM" id="SSF50494">
    <property type="entry name" value="Trypsin-like serine proteases"/>
    <property type="match status" value="1"/>
</dbReference>
<dbReference type="CDD" id="cd00190">
    <property type="entry name" value="Tryp_SPc"/>
    <property type="match status" value="1"/>
</dbReference>
<dbReference type="InterPro" id="IPR043504">
    <property type="entry name" value="Peptidase_S1_PA_chymotrypsin"/>
</dbReference>
<sequence>MPSYVYVYDSVSMSMPMSSSMSTSTSHCVDFGETDVSRFSVVCGAHDILDKLDSNAQTAVAAEITKHTDYDANANGFPNDIALIRLATPLTLNSRCQAANLPASNSKDYANKNSYITGWGRKVGGGPVATLLKQAAINTLSHSDCRIRWGIFFSPIRTTHICVFDASGYHGSCNGDSGGPLYSPDTDTGLLTVTGLTSFGSSGCDTAYPSVYTRVSSYLSWIAANSS</sequence>
<dbReference type="PROSITE" id="PS50240">
    <property type="entry name" value="TRYPSIN_DOM"/>
    <property type="match status" value="1"/>
</dbReference>
<dbReference type="InterPro" id="IPR009003">
    <property type="entry name" value="Peptidase_S1_PA"/>
</dbReference>
<dbReference type="InterPro" id="IPR033116">
    <property type="entry name" value="TRYPSIN_SER"/>
</dbReference>
<dbReference type="PRINTS" id="PR00722">
    <property type="entry name" value="CHYMOTRYPSIN"/>
</dbReference>
<evidence type="ECO:0000313" key="6">
    <source>
        <dbReference type="EMBL" id="KAK7102391.1"/>
    </source>
</evidence>
<organism evidence="6 7">
    <name type="scientific">Littorina saxatilis</name>
    <dbReference type="NCBI Taxonomy" id="31220"/>
    <lineage>
        <taxon>Eukaryota</taxon>
        <taxon>Metazoa</taxon>
        <taxon>Spiralia</taxon>
        <taxon>Lophotrochozoa</taxon>
        <taxon>Mollusca</taxon>
        <taxon>Gastropoda</taxon>
        <taxon>Caenogastropoda</taxon>
        <taxon>Littorinimorpha</taxon>
        <taxon>Littorinoidea</taxon>
        <taxon>Littorinidae</taxon>
        <taxon>Littorina</taxon>
    </lineage>
</organism>
<dbReference type="Gene3D" id="2.40.10.10">
    <property type="entry name" value="Trypsin-like serine proteases"/>
    <property type="match status" value="2"/>
</dbReference>
<proteinExistence type="predicted"/>
<dbReference type="InterPro" id="IPR001314">
    <property type="entry name" value="Peptidase_S1A"/>
</dbReference>
<dbReference type="PANTHER" id="PTHR24257">
    <property type="entry name" value="CHYMOTRYPSIN-LIKE ELASTASE FAMILY MEMBER"/>
    <property type="match status" value="1"/>
</dbReference>
<dbReference type="SMART" id="SM00020">
    <property type="entry name" value="Tryp_SPc"/>
    <property type="match status" value="1"/>
</dbReference>
<dbReference type="PANTHER" id="PTHR24257:SF17">
    <property type="match status" value="1"/>
</dbReference>
<evidence type="ECO:0000259" key="5">
    <source>
        <dbReference type="PROSITE" id="PS50240"/>
    </source>
</evidence>
<keyword evidence="7" id="KW-1185">Reference proteome</keyword>
<evidence type="ECO:0000256" key="2">
    <source>
        <dbReference type="ARBA" id="ARBA00022801"/>
    </source>
</evidence>
<keyword evidence="1" id="KW-0645">Protease</keyword>
<dbReference type="Proteomes" id="UP001374579">
    <property type="component" value="Unassembled WGS sequence"/>
</dbReference>
<dbReference type="EMBL" id="JBAMIC010000010">
    <property type="protein sequence ID" value="KAK7102391.1"/>
    <property type="molecule type" value="Genomic_DNA"/>
</dbReference>
<reference evidence="6 7" key="1">
    <citation type="submission" date="2024-02" db="EMBL/GenBank/DDBJ databases">
        <title>Chromosome-scale genome assembly of the rough periwinkle Littorina saxatilis.</title>
        <authorList>
            <person name="De Jode A."/>
            <person name="Faria R."/>
            <person name="Formenti G."/>
            <person name="Sims Y."/>
            <person name="Smith T.P."/>
            <person name="Tracey A."/>
            <person name="Wood J.M.D."/>
            <person name="Zagrodzka Z.B."/>
            <person name="Johannesson K."/>
            <person name="Butlin R.K."/>
            <person name="Leder E.H."/>
        </authorList>
    </citation>
    <scope>NUCLEOTIDE SEQUENCE [LARGE SCALE GENOMIC DNA]</scope>
    <source>
        <strain evidence="6">Snail1</strain>
        <tissue evidence="6">Muscle</tissue>
    </source>
</reference>
<dbReference type="InterPro" id="IPR001254">
    <property type="entry name" value="Trypsin_dom"/>
</dbReference>
<dbReference type="GO" id="GO:0005615">
    <property type="term" value="C:extracellular space"/>
    <property type="evidence" value="ECO:0007669"/>
    <property type="project" value="TreeGrafter"/>
</dbReference>
<evidence type="ECO:0000256" key="4">
    <source>
        <dbReference type="ARBA" id="ARBA00023157"/>
    </source>
</evidence>
<dbReference type="GO" id="GO:0006508">
    <property type="term" value="P:proteolysis"/>
    <property type="evidence" value="ECO:0007669"/>
    <property type="project" value="UniProtKB-KW"/>
</dbReference>
<dbReference type="GO" id="GO:0004252">
    <property type="term" value="F:serine-type endopeptidase activity"/>
    <property type="evidence" value="ECO:0007669"/>
    <property type="project" value="InterPro"/>
</dbReference>